<sequence length="440" mass="50099">MKATIMTILKVACIVIVMLAMPVGTIAQDEGEAEQAAKFSKQELTQMLAPIALYPDSLIAQVLMASTYPLELVEAERWRRDNMGLKGTELDNALQNKPWDPSVKSLCHFPDVLFALSDKLDQTRKLGDAFLSQEDDVMATIQELRRKAEQQGNLKTTSQQKVVEDQGEIQIEPVDPEVIYVPVYDPSYIYGPWWYPGYPPYYWYYPTSYPFGLSYIAFGPPFYFSFNIFSWAWCDWRSHRIHIDFDRASRFHHFNARRDIGSPIWRHNPVHRRGVAYRDIRTNERFGLRPTRVSPATPETRGYPVRGQVRPGSRGTQAPSERVPAERRERAVVPQRGQEPAVRQAPVERREGTTVTPRMQAPREQVQRPAGRDTPFRGVGEGTFERRAINRGEMSIRSGTPPQGETRGGFQREIRQPSGGFRGGETRQPSGGGFRGGGRR</sequence>
<dbReference type="EMBL" id="BSDS01000001">
    <property type="protein sequence ID" value="GLI36800.1"/>
    <property type="molecule type" value="Genomic_DNA"/>
</dbReference>
<dbReference type="PANTHER" id="PTHR40269:SF1">
    <property type="entry name" value="OUTER MEMBRANE PROTEIN"/>
    <property type="match status" value="1"/>
</dbReference>
<evidence type="ECO:0000313" key="2">
    <source>
        <dbReference type="EMBL" id="GLI36800.1"/>
    </source>
</evidence>
<dbReference type="InterPro" id="IPR021728">
    <property type="entry name" value="DUF3300"/>
</dbReference>
<dbReference type="Pfam" id="PF11737">
    <property type="entry name" value="DUF3300"/>
    <property type="match status" value="1"/>
</dbReference>
<feature type="region of interest" description="Disordered" evidence="1">
    <location>
        <begin position="290"/>
        <end position="440"/>
    </location>
</feature>
<dbReference type="RefSeq" id="WP_214187803.1">
    <property type="nucleotide sequence ID" value="NZ_BSDS01000001.1"/>
</dbReference>
<dbReference type="AlphaFoldDB" id="A0A9W6FXE7"/>
<evidence type="ECO:0000256" key="1">
    <source>
        <dbReference type="SAM" id="MobiDB-lite"/>
    </source>
</evidence>
<comment type="caution">
    <text evidence="2">The sequence shown here is derived from an EMBL/GenBank/DDBJ whole genome shotgun (WGS) entry which is preliminary data.</text>
</comment>
<reference evidence="2" key="1">
    <citation type="submission" date="2022-12" db="EMBL/GenBank/DDBJ databases">
        <title>Reference genome sequencing for broad-spectrum identification of bacterial and archaeal isolates by mass spectrometry.</title>
        <authorList>
            <person name="Sekiguchi Y."/>
            <person name="Tourlousse D.M."/>
        </authorList>
    </citation>
    <scope>NUCLEOTIDE SEQUENCE</scope>
    <source>
        <strain evidence="2">H2</strain>
    </source>
</reference>
<keyword evidence="3" id="KW-1185">Reference proteome</keyword>
<evidence type="ECO:0000313" key="3">
    <source>
        <dbReference type="Proteomes" id="UP001144352"/>
    </source>
</evidence>
<dbReference type="Proteomes" id="UP001144352">
    <property type="component" value="Unassembled WGS sequence"/>
</dbReference>
<feature type="compositionally biased region" description="Gly residues" evidence="1">
    <location>
        <begin position="430"/>
        <end position="440"/>
    </location>
</feature>
<name>A0A9W6FXE7_9BACT</name>
<organism evidence="2 3">
    <name type="scientific">Geobacter hydrogenophilus</name>
    <dbReference type="NCBI Taxonomy" id="40983"/>
    <lineage>
        <taxon>Bacteria</taxon>
        <taxon>Pseudomonadati</taxon>
        <taxon>Thermodesulfobacteriota</taxon>
        <taxon>Desulfuromonadia</taxon>
        <taxon>Geobacterales</taxon>
        <taxon>Geobacteraceae</taxon>
        <taxon>Geobacter</taxon>
    </lineage>
</organism>
<protein>
    <recommendedName>
        <fullName evidence="4">DUF3300 domain-containing protein</fullName>
    </recommendedName>
</protein>
<evidence type="ECO:0008006" key="4">
    <source>
        <dbReference type="Google" id="ProtNLM"/>
    </source>
</evidence>
<accession>A0A9W6FXE7</accession>
<proteinExistence type="predicted"/>
<dbReference type="PANTHER" id="PTHR40269">
    <property type="entry name" value="OUTER MEMBRANE PROTEIN-RELATED"/>
    <property type="match status" value="1"/>
</dbReference>
<gene>
    <name evidence="2" type="ORF">GHYDROH2_03010</name>
</gene>